<keyword evidence="2" id="KW-0677">Repeat</keyword>
<keyword evidence="1" id="KW-0433">Leucine-rich repeat</keyword>
<evidence type="ECO:0000313" key="6">
    <source>
        <dbReference type="Proteomes" id="UP000636709"/>
    </source>
</evidence>
<dbReference type="InterPro" id="IPR032675">
    <property type="entry name" value="LRR_dom_sf"/>
</dbReference>
<dbReference type="OrthoDB" id="684140at2759"/>
<accession>A0A835E2T9</accession>
<dbReference type="InterPro" id="IPR055414">
    <property type="entry name" value="LRR_R13L4/SHOC2-like"/>
</dbReference>
<gene>
    <name evidence="5" type="ORF">HU200_053923</name>
</gene>
<dbReference type="Pfam" id="PF25019">
    <property type="entry name" value="LRR_R13L1-DRL21"/>
    <property type="match status" value="1"/>
</dbReference>
<dbReference type="InterPro" id="IPR056789">
    <property type="entry name" value="LRR_R13L1-DRL21"/>
</dbReference>
<keyword evidence="6" id="KW-1185">Reference proteome</keyword>
<evidence type="ECO:0000313" key="5">
    <source>
        <dbReference type="EMBL" id="KAF8665844.1"/>
    </source>
</evidence>
<comment type="caution">
    <text evidence="5">The sequence shown here is derived from an EMBL/GenBank/DDBJ whole genome shotgun (WGS) entry which is preliminary data.</text>
</comment>
<dbReference type="Gene3D" id="3.80.10.10">
    <property type="entry name" value="Ribonuclease Inhibitor"/>
    <property type="match status" value="3"/>
</dbReference>
<feature type="domain" description="Disease resistance R13L4/SHOC-2-like LRR" evidence="3">
    <location>
        <begin position="596"/>
        <end position="692"/>
    </location>
</feature>
<dbReference type="Proteomes" id="UP000636709">
    <property type="component" value="Unassembled WGS sequence"/>
</dbReference>
<dbReference type="PANTHER" id="PTHR47186">
    <property type="entry name" value="LEUCINE-RICH REPEAT-CONTAINING PROTEIN 57"/>
    <property type="match status" value="1"/>
</dbReference>
<name>A0A835E2T9_9POAL</name>
<dbReference type="PANTHER" id="PTHR47186:SF3">
    <property type="entry name" value="OS09G0267800 PROTEIN"/>
    <property type="match status" value="1"/>
</dbReference>
<feature type="domain" description="Disease resistance R13L4/SHOC-2-like LRR" evidence="3">
    <location>
        <begin position="154"/>
        <end position="284"/>
    </location>
</feature>
<dbReference type="SMART" id="SM00367">
    <property type="entry name" value="LRR_CC"/>
    <property type="match status" value="3"/>
</dbReference>
<organism evidence="5 6">
    <name type="scientific">Digitaria exilis</name>
    <dbReference type="NCBI Taxonomy" id="1010633"/>
    <lineage>
        <taxon>Eukaryota</taxon>
        <taxon>Viridiplantae</taxon>
        <taxon>Streptophyta</taxon>
        <taxon>Embryophyta</taxon>
        <taxon>Tracheophyta</taxon>
        <taxon>Spermatophyta</taxon>
        <taxon>Magnoliopsida</taxon>
        <taxon>Liliopsida</taxon>
        <taxon>Poales</taxon>
        <taxon>Poaceae</taxon>
        <taxon>PACMAD clade</taxon>
        <taxon>Panicoideae</taxon>
        <taxon>Panicodae</taxon>
        <taxon>Paniceae</taxon>
        <taxon>Anthephorinae</taxon>
        <taxon>Digitaria</taxon>
    </lineage>
</organism>
<dbReference type="AlphaFoldDB" id="A0A835E2T9"/>
<dbReference type="SUPFAM" id="SSF52058">
    <property type="entry name" value="L domain-like"/>
    <property type="match status" value="2"/>
</dbReference>
<dbReference type="InterPro" id="IPR003591">
    <property type="entry name" value="Leu-rich_rpt_typical-subtyp"/>
</dbReference>
<dbReference type="Pfam" id="PF00560">
    <property type="entry name" value="LRR_1"/>
    <property type="match status" value="1"/>
</dbReference>
<reference evidence="5" key="1">
    <citation type="submission" date="2020-07" db="EMBL/GenBank/DDBJ databases">
        <title>Genome sequence and genetic diversity analysis of an under-domesticated orphan crop, white fonio (Digitaria exilis).</title>
        <authorList>
            <person name="Bennetzen J.L."/>
            <person name="Chen S."/>
            <person name="Ma X."/>
            <person name="Wang X."/>
            <person name="Yssel A.E.J."/>
            <person name="Chaluvadi S.R."/>
            <person name="Johnson M."/>
            <person name="Gangashetty P."/>
            <person name="Hamidou F."/>
            <person name="Sanogo M.D."/>
            <person name="Zwaenepoel A."/>
            <person name="Wallace J."/>
            <person name="Van De Peer Y."/>
            <person name="Van Deynze A."/>
        </authorList>
    </citation>
    <scope>NUCLEOTIDE SEQUENCE</scope>
    <source>
        <tissue evidence="5">Leaves</tissue>
    </source>
</reference>
<proteinExistence type="predicted"/>
<feature type="domain" description="R13L1/DRL21-like LRR repeat region" evidence="4">
    <location>
        <begin position="372"/>
        <end position="487"/>
    </location>
</feature>
<evidence type="ECO:0000256" key="2">
    <source>
        <dbReference type="ARBA" id="ARBA00022737"/>
    </source>
</evidence>
<evidence type="ECO:0000256" key="1">
    <source>
        <dbReference type="ARBA" id="ARBA00022614"/>
    </source>
</evidence>
<dbReference type="Pfam" id="PF23598">
    <property type="entry name" value="LRR_14"/>
    <property type="match status" value="2"/>
</dbReference>
<protein>
    <submittedName>
        <fullName evidence="5">Uncharacterized protein</fullName>
    </submittedName>
</protein>
<dbReference type="EMBL" id="JACEFO010002324">
    <property type="protein sequence ID" value="KAF8665844.1"/>
    <property type="molecule type" value="Genomic_DNA"/>
</dbReference>
<dbReference type="InterPro" id="IPR001611">
    <property type="entry name" value="Leu-rich_rpt"/>
</dbReference>
<sequence length="752" mass="85429">MHDLVHDLATLIMGDELIVSYDASKSKNAHSHKYCRYVLATRYDKATKLSNVLPSKVRALHFSVSDELDLYRGAFSFAKCLRILDFSGCSSILLPASIGQLKQLKYLFAPRMENEDLPEYITELSKLQYLNINGCSGITELPNSLGNLTNLQRLDLSGCSSLKAIPESLCGLTHLQYLDLKFCGHITRLPESIGSMVNLQYLDMSRCRVRELPGSFKRLCNLLHLRLGWSGVKKGLPGALCGLTTLQYLYMQCCQLDKLEMKDDLPFAMRNLTNLKVLDLSFDKLYGLFESIGNLKRLHTLNLKHCTELKSLPESIRDVTGLKSLRMEGCSDELMDQASSLLHYSLTLPVFKVCADDVCARSNLHLLEGENISELHIVALENVRSVEEAERLKLLTRHNLLSLKLAWSLGADRHLEDKDLLGQLVPPLNLEGLELQGYSCSSFPSWLMTISHHLPNLNHIDLSNLPECSILPPFGQLPNLERLSLSHLPRVTKFDWGICGGRVFPRLREFTLSYMEGLEELNTTYPGEEDEEGIMFPMLHMFYVTRCPRLRLKPCPLKCHLFEISHSDQVISSLEEVQTSSHHCNSTSIATVLGISHSQHHSFRLFHNFSALEYLSLSSCLNLTSLPEGIRQLSSLKWLMLYGCDKISALPEWLSDISSLERLFIKECRSIKSLPHCIQQLTNLQELVIEDNQELQQWCESEENKAKLAHINIVSSRHMTFIFLNPAFKFSHKTYVVPVFSESKYIHLFLDI</sequence>
<evidence type="ECO:0000259" key="3">
    <source>
        <dbReference type="Pfam" id="PF23598"/>
    </source>
</evidence>
<dbReference type="SMART" id="SM00369">
    <property type="entry name" value="LRR_TYP"/>
    <property type="match status" value="4"/>
</dbReference>
<dbReference type="InterPro" id="IPR006553">
    <property type="entry name" value="Leu-rich_rpt_Cys-con_subtyp"/>
</dbReference>
<evidence type="ECO:0000259" key="4">
    <source>
        <dbReference type="Pfam" id="PF25019"/>
    </source>
</evidence>